<dbReference type="Gene3D" id="3.30.559.30">
    <property type="entry name" value="Nonribosomal peptide synthetase, condensation domain"/>
    <property type="match status" value="1"/>
</dbReference>
<evidence type="ECO:0000313" key="8">
    <source>
        <dbReference type="Proteomes" id="UP000310108"/>
    </source>
</evidence>
<comment type="similarity">
    <text evidence="4">Belongs to the NRP synthetase family.</text>
</comment>
<dbReference type="InterPro" id="IPR009081">
    <property type="entry name" value="PP-bd_ACP"/>
</dbReference>
<dbReference type="FunFam" id="1.10.1200.10:FF:000005">
    <property type="entry name" value="Nonribosomal peptide synthetase 1"/>
    <property type="match status" value="1"/>
</dbReference>
<dbReference type="PANTHER" id="PTHR45527:SF3">
    <property type="entry name" value="SIDEROPHORE SYNTHETASE (EUROFUNG)"/>
    <property type="match status" value="1"/>
</dbReference>
<dbReference type="GO" id="GO:0016874">
    <property type="term" value="F:ligase activity"/>
    <property type="evidence" value="ECO:0007669"/>
    <property type="project" value="UniProtKB-KW"/>
</dbReference>
<feature type="region of interest" description="Disordered" evidence="5">
    <location>
        <begin position="559"/>
        <end position="579"/>
    </location>
</feature>
<dbReference type="Gene3D" id="3.30.559.10">
    <property type="entry name" value="Chloramphenicol acetyltransferase-like domain"/>
    <property type="match status" value="1"/>
</dbReference>
<dbReference type="GO" id="GO:0031177">
    <property type="term" value="F:phosphopantetheine binding"/>
    <property type="evidence" value="ECO:0007669"/>
    <property type="project" value="InterPro"/>
</dbReference>
<dbReference type="OrthoDB" id="4895341at2759"/>
<feature type="domain" description="Carrier" evidence="6">
    <location>
        <begin position="574"/>
        <end position="650"/>
    </location>
</feature>
<name>A0A4V6DHF0_9PEZI</name>
<dbReference type="Pfam" id="PF00668">
    <property type="entry name" value="Condensation"/>
    <property type="match status" value="1"/>
</dbReference>
<dbReference type="AlphaFoldDB" id="A0A4V6DHF0"/>
<dbReference type="GO" id="GO:0044550">
    <property type="term" value="P:secondary metabolite biosynthetic process"/>
    <property type="evidence" value="ECO:0007669"/>
    <property type="project" value="TreeGrafter"/>
</dbReference>
<dbReference type="SUPFAM" id="SSF56801">
    <property type="entry name" value="Acetyl-CoA synthetase-like"/>
    <property type="match status" value="1"/>
</dbReference>
<keyword evidence="1" id="KW-0596">Phosphopantetheine</keyword>
<organism evidence="7 8">
    <name type="scientific">Colletotrichum tanaceti</name>
    <dbReference type="NCBI Taxonomy" id="1306861"/>
    <lineage>
        <taxon>Eukaryota</taxon>
        <taxon>Fungi</taxon>
        <taxon>Dikarya</taxon>
        <taxon>Ascomycota</taxon>
        <taxon>Pezizomycotina</taxon>
        <taxon>Sordariomycetes</taxon>
        <taxon>Hypocreomycetidae</taxon>
        <taxon>Glomerellales</taxon>
        <taxon>Glomerellaceae</taxon>
        <taxon>Colletotrichum</taxon>
        <taxon>Colletotrichum destructivum species complex</taxon>
    </lineage>
</organism>
<gene>
    <name evidence="7" type="primary">NRPS4</name>
    <name evidence="7" type="ORF">CTA1_7202</name>
</gene>
<dbReference type="Gene3D" id="3.30.300.30">
    <property type="match status" value="1"/>
</dbReference>
<dbReference type="Gene3D" id="3.40.50.980">
    <property type="match status" value="2"/>
</dbReference>
<feature type="region of interest" description="Disordered" evidence="5">
    <location>
        <begin position="154"/>
        <end position="178"/>
    </location>
</feature>
<dbReference type="InterPro" id="IPR006162">
    <property type="entry name" value="Ppantetheine_attach_site"/>
</dbReference>
<evidence type="ECO:0000256" key="4">
    <source>
        <dbReference type="ARBA" id="ARBA00029454"/>
    </source>
</evidence>
<keyword evidence="2" id="KW-0597">Phosphoprotein</keyword>
<evidence type="ECO:0000313" key="7">
    <source>
        <dbReference type="EMBL" id="TKW56386.1"/>
    </source>
</evidence>
<dbReference type="PROSITE" id="PS00455">
    <property type="entry name" value="AMP_BINDING"/>
    <property type="match status" value="1"/>
</dbReference>
<keyword evidence="8" id="KW-1185">Reference proteome</keyword>
<dbReference type="NCBIfam" id="TIGR01733">
    <property type="entry name" value="AA-adenyl-dom"/>
    <property type="match status" value="1"/>
</dbReference>
<dbReference type="InterPro" id="IPR036736">
    <property type="entry name" value="ACP-like_sf"/>
</dbReference>
<keyword evidence="3" id="KW-0436">Ligase</keyword>
<dbReference type="CDD" id="cd05918">
    <property type="entry name" value="A_NRPS_SidN3_like"/>
    <property type="match status" value="1"/>
</dbReference>
<dbReference type="PANTHER" id="PTHR45527">
    <property type="entry name" value="NONRIBOSOMAL PEPTIDE SYNTHETASE"/>
    <property type="match status" value="1"/>
</dbReference>
<comment type="caution">
    <text evidence="7">The sequence shown here is derived from an EMBL/GenBank/DDBJ whole genome shotgun (WGS) entry which is preliminary data.</text>
</comment>
<dbReference type="PROSITE" id="PS00012">
    <property type="entry name" value="PHOSPHOPANTETHEINE"/>
    <property type="match status" value="1"/>
</dbReference>
<proteinExistence type="inferred from homology"/>
<feature type="region of interest" description="Disordered" evidence="5">
    <location>
        <begin position="650"/>
        <end position="674"/>
    </location>
</feature>
<reference evidence="7 8" key="1">
    <citation type="journal article" date="2019" name="PLoS ONE">
        <title>Comparative genome analysis indicates high evolutionary potential of pathogenicity genes in Colletotrichum tanaceti.</title>
        <authorList>
            <person name="Lelwala R.V."/>
            <person name="Korhonen P.K."/>
            <person name="Young N.D."/>
            <person name="Scott J.B."/>
            <person name="Ades P.A."/>
            <person name="Gasser R.B."/>
            <person name="Taylor P.W.J."/>
        </authorList>
    </citation>
    <scope>NUCLEOTIDE SEQUENCE [LARGE SCALE GENOMIC DNA]</scope>
    <source>
        <strain evidence="7">BRIP57314</strain>
    </source>
</reference>
<evidence type="ECO:0000256" key="1">
    <source>
        <dbReference type="ARBA" id="ARBA00022450"/>
    </source>
</evidence>
<dbReference type="InterPro" id="IPR020806">
    <property type="entry name" value="PKS_PP-bd"/>
</dbReference>
<feature type="compositionally biased region" description="Basic and acidic residues" evidence="5">
    <location>
        <begin position="651"/>
        <end position="665"/>
    </location>
</feature>
<evidence type="ECO:0000256" key="2">
    <source>
        <dbReference type="ARBA" id="ARBA00022553"/>
    </source>
</evidence>
<dbReference type="Proteomes" id="UP000310108">
    <property type="component" value="Unassembled WGS sequence"/>
</dbReference>
<evidence type="ECO:0000256" key="3">
    <source>
        <dbReference type="ARBA" id="ARBA00022598"/>
    </source>
</evidence>
<sequence>MMTKSVSDGGGRDRIWEQNSSVPLGVDGRMDVTISRVVAAQPDAPAVCAWDGDLSYRELDELASRLAVRLQSLGTGPGDIVPLCFEKSQWTVVSVVAVVKTGAAFLLLDPLLPTDRLRVIIQQCESSLMLTSLSHGAMGEQLRLPVTVVTVGHSLRQEPPSPRPGSSSLDKHPKLKPPTLRPESLLYVVFTSGSTGMPKGCMLSHGNLCSAMHYQNKSLGFRPASRVFDFASYSFDVAVHNLFATLTTGACLCIPSDADRRDGLEGSMARMGATLANLTPTVARLLNPDALPALETLLLLGEQVTDLETTLWCGKAQVVNSYGPAECTPISTANCAASTVAGLRHSGRGIGSVAWIVDPADHDVLLPWGETGELLIEGPIVGQGYLHDPKKTADVFVRDPAWLVRGGPGVRVPGRTGRLYKTGDLAHYDADGNVVVTGRKDTQVKIRGNRIELGEVEHHVSACMPDVTRVVAEAILPAGAGAGHLLAVFLQTDDDQTDGKIRLVHVEDEVASGLARHLPPYMIPTLFFAMPQIPLTLTGKTNRKLLREMGSSFSMDRIASASHTGGRERARRAPPRTETERTLHTLWARVLGIDGDSIGLDDNLFRLGADSITAMKLVAEARKVDVPISVADIFRHPVLSGLAVLAASAKPRSETDRNGVEDRHQPSTSGALDVISPGELHHRGALGPEDIMEILPLSDMQESLAVEGLSDALQLVDYFYLDLPPAIDLAKLEHSCRDLLEAFPVLRACFLPCAEKHWMVIPRTVDLIFRIIEAESESESESESDPDTALAKFCLDDIATFGRHQTIVGFFVLREAGSANRLVLRISHAQYDGISIGVIFNALILSYRGTPIAPEPTSLADYMAHVARTRDSAVTYWRGVLEGSSTSPAGTCHEKDGLRVRPGAPQGVGAQSFRVERQVATPRPLAGITPASYMSAAWAVFLSRLQDGDGEVVFGRLVSGRNAAMPGLETTVGCCVNVVPVRVDTGSASIGEVASAVQEQFVSMGDADSLGFKEVAENCGADFFSCTQHQNVGDEVSLAVEEGFASTLRRFENPRRLPYFLYVISFPRGEKTALQIFAHTGMLSVERAEELLETFCLFVEGL</sequence>
<evidence type="ECO:0000256" key="5">
    <source>
        <dbReference type="SAM" id="MobiDB-lite"/>
    </source>
</evidence>
<dbReference type="EMBL" id="PJEX01000070">
    <property type="protein sequence ID" value="TKW56386.1"/>
    <property type="molecule type" value="Genomic_DNA"/>
</dbReference>
<dbReference type="SUPFAM" id="SSF47336">
    <property type="entry name" value="ACP-like"/>
    <property type="match status" value="1"/>
</dbReference>
<dbReference type="PROSITE" id="PS50075">
    <property type="entry name" value="CARRIER"/>
    <property type="match status" value="1"/>
</dbReference>
<dbReference type="GO" id="GO:0043041">
    <property type="term" value="P:amino acid activation for nonribosomal peptide biosynthetic process"/>
    <property type="evidence" value="ECO:0007669"/>
    <property type="project" value="TreeGrafter"/>
</dbReference>
<accession>A0A4V6DHF0</accession>
<dbReference type="Gene3D" id="2.30.38.10">
    <property type="entry name" value="Luciferase, Domain 3"/>
    <property type="match status" value="1"/>
</dbReference>
<dbReference type="Pfam" id="PF00501">
    <property type="entry name" value="AMP-binding"/>
    <property type="match status" value="1"/>
</dbReference>
<dbReference type="GO" id="GO:0005737">
    <property type="term" value="C:cytoplasm"/>
    <property type="evidence" value="ECO:0007669"/>
    <property type="project" value="TreeGrafter"/>
</dbReference>
<dbReference type="InterPro" id="IPR001242">
    <property type="entry name" value="Condensation_dom"/>
</dbReference>
<dbReference type="Gene3D" id="1.10.1200.10">
    <property type="entry name" value="ACP-like"/>
    <property type="match status" value="1"/>
</dbReference>
<dbReference type="SMART" id="SM00823">
    <property type="entry name" value="PKS_PP"/>
    <property type="match status" value="1"/>
</dbReference>
<evidence type="ECO:0000259" key="6">
    <source>
        <dbReference type="PROSITE" id="PS50075"/>
    </source>
</evidence>
<dbReference type="Pfam" id="PF00550">
    <property type="entry name" value="PP-binding"/>
    <property type="match status" value="1"/>
</dbReference>
<dbReference type="InterPro" id="IPR020845">
    <property type="entry name" value="AMP-binding_CS"/>
</dbReference>
<dbReference type="InterPro" id="IPR045851">
    <property type="entry name" value="AMP-bd_C_sf"/>
</dbReference>
<dbReference type="InterPro" id="IPR010071">
    <property type="entry name" value="AA_adenyl_dom"/>
</dbReference>
<dbReference type="STRING" id="1306861.A0A4V6DHF0"/>
<protein>
    <submittedName>
        <fullName evidence="7">Nonribosomal peptide synthetase 4</fullName>
    </submittedName>
</protein>
<dbReference type="InterPro" id="IPR023213">
    <property type="entry name" value="CAT-like_dom_sf"/>
</dbReference>
<dbReference type="SUPFAM" id="SSF52777">
    <property type="entry name" value="CoA-dependent acyltransferases"/>
    <property type="match status" value="2"/>
</dbReference>
<dbReference type="InterPro" id="IPR000873">
    <property type="entry name" value="AMP-dep_synth/lig_dom"/>
</dbReference>